<protein>
    <recommendedName>
        <fullName evidence="5">Peptidase S53 domain-containing protein</fullName>
    </recommendedName>
</protein>
<dbReference type="PANTHER" id="PTHR14218:SF15">
    <property type="entry name" value="TRIPEPTIDYL-PEPTIDASE 1"/>
    <property type="match status" value="1"/>
</dbReference>
<keyword evidence="4" id="KW-1133">Transmembrane helix</keyword>
<dbReference type="InterPro" id="IPR000209">
    <property type="entry name" value="Peptidase_S8/S53_dom"/>
</dbReference>
<accession>A0A6C0JML5</accession>
<dbReference type="EMBL" id="MN740405">
    <property type="protein sequence ID" value="QHU04914.1"/>
    <property type="molecule type" value="Genomic_DNA"/>
</dbReference>
<dbReference type="PROSITE" id="PS51695">
    <property type="entry name" value="SEDOLISIN"/>
    <property type="match status" value="1"/>
</dbReference>
<evidence type="ECO:0000256" key="3">
    <source>
        <dbReference type="ARBA" id="ARBA00022825"/>
    </source>
</evidence>
<keyword evidence="4" id="KW-0472">Membrane</keyword>
<dbReference type="AlphaFoldDB" id="A0A6C0JML5"/>
<dbReference type="InterPro" id="IPR036852">
    <property type="entry name" value="Peptidase_S8/S53_dom_sf"/>
</dbReference>
<evidence type="ECO:0000256" key="4">
    <source>
        <dbReference type="SAM" id="Phobius"/>
    </source>
</evidence>
<dbReference type="PANTHER" id="PTHR14218">
    <property type="entry name" value="PROTEASE S8 TRIPEPTIDYL PEPTIDASE I CLN2"/>
    <property type="match status" value="1"/>
</dbReference>
<name>A0A6C0JML5_9ZZZZ</name>
<feature type="transmembrane region" description="Helical" evidence="4">
    <location>
        <begin position="310"/>
        <end position="330"/>
    </location>
</feature>
<proteinExistence type="predicted"/>
<dbReference type="Gene3D" id="3.40.50.200">
    <property type="entry name" value="Peptidase S8/S53 domain"/>
    <property type="match status" value="1"/>
</dbReference>
<feature type="domain" description="Peptidase S53" evidence="5">
    <location>
        <begin position="69"/>
        <end position="428"/>
    </location>
</feature>
<dbReference type="GO" id="GO:0004252">
    <property type="term" value="F:serine-type endopeptidase activity"/>
    <property type="evidence" value="ECO:0007669"/>
    <property type="project" value="InterPro"/>
</dbReference>
<dbReference type="GO" id="GO:0006508">
    <property type="term" value="P:proteolysis"/>
    <property type="evidence" value="ECO:0007669"/>
    <property type="project" value="UniProtKB-KW"/>
</dbReference>
<keyword evidence="3" id="KW-0720">Serine protease</keyword>
<organism evidence="6">
    <name type="scientific">viral metagenome</name>
    <dbReference type="NCBI Taxonomy" id="1070528"/>
    <lineage>
        <taxon>unclassified sequences</taxon>
        <taxon>metagenomes</taxon>
        <taxon>organismal metagenomes</taxon>
    </lineage>
</organism>
<dbReference type="SUPFAM" id="SSF52743">
    <property type="entry name" value="Subtilisin-like"/>
    <property type="match status" value="1"/>
</dbReference>
<keyword evidence="4" id="KW-0812">Transmembrane</keyword>
<dbReference type="InterPro" id="IPR050819">
    <property type="entry name" value="Tripeptidyl-peptidase_I"/>
</dbReference>
<evidence type="ECO:0000256" key="2">
    <source>
        <dbReference type="ARBA" id="ARBA00022801"/>
    </source>
</evidence>
<dbReference type="Pfam" id="PF00082">
    <property type="entry name" value="Peptidase_S8"/>
    <property type="match status" value="1"/>
</dbReference>
<reference evidence="6" key="1">
    <citation type="journal article" date="2020" name="Nature">
        <title>Giant virus diversity and host interactions through global metagenomics.</title>
        <authorList>
            <person name="Schulz F."/>
            <person name="Roux S."/>
            <person name="Paez-Espino D."/>
            <person name="Jungbluth S."/>
            <person name="Walsh D.A."/>
            <person name="Denef V.J."/>
            <person name="McMahon K.D."/>
            <person name="Konstantinidis K.T."/>
            <person name="Eloe-Fadrosh E.A."/>
            <person name="Kyrpides N.C."/>
            <person name="Woyke T."/>
        </authorList>
    </citation>
    <scope>NUCLEOTIDE SEQUENCE</scope>
    <source>
        <strain evidence="6">GVMAG-M-3300027708-5</strain>
    </source>
</reference>
<dbReference type="PROSITE" id="PS00138">
    <property type="entry name" value="SUBTILASE_SER"/>
    <property type="match status" value="1"/>
</dbReference>
<evidence type="ECO:0000313" key="6">
    <source>
        <dbReference type="EMBL" id="QHU04914.1"/>
    </source>
</evidence>
<dbReference type="CDD" id="cd04056">
    <property type="entry name" value="Peptidases_S53"/>
    <property type="match status" value="1"/>
</dbReference>
<dbReference type="InterPro" id="IPR023828">
    <property type="entry name" value="Peptidase_S8_Ser-AS"/>
</dbReference>
<dbReference type="InterPro" id="IPR030400">
    <property type="entry name" value="Sedolisin_dom"/>
</dbReference>
<dbReference type="GO" id="GO:0008240">
    <property type="term" value="F:tripeptidyl-peptidase activity"/>
    <property type="evidence" value="ECO:0007669"/>
    <property type="project" value="TreeGrafter"/>
</dbReference>
<keyword evidence="2" id="KW-0378">Hydrolase</keyword>
<sequence length="428" mass="46998">MAYYLITTHHYKILYQYIQNYKIMSRARENYQKSLSEKTQTTPSVEIEANSHLILAAQTNGASNFPPQYFSGSQLLNLYNIPSVSATTTKKVKIAIIVAYSYAKIKTDLEIYWKNDINFGANATPPSINVYTMPGAKYNALWALEECLDVQMVCTVNPNANIWVVEATSNQISDLMTALNYATETLLVDVVSMSWGAKDTRETLVFNKNFANTNVCYCASTGDTNTVCWPAVLSNCAAIGGTTLIWTPNSTPSRKESAWYSGGCGYSSTIVQPDFQANIPNIKRGFRCIPDVSMISNMQTSVYTVFNGNWYGIGGTSVASPIFAGILSLANQMRFNKNKTALTTVLKTQGQGTQDNHLQTYLYKIIYPNPLNYAAAFYDVTIGIDRGSVGGNNPFTSTVEYGAVKGFDIATGLGSPNATSLCDQLLKM</sequence>
<evidence type="ECO:0000259" key="5">
    <source>
        <dbReference type="PROSITE" id="PS51695"/>
    </source>
</evidence>
<keyword evidence="1" id="KW-0645">Protease</keyword>
<evidence type="ECO:0000256" key="1">
    <source>
        <dbReference type="ARBA" id="ARBA00022670"/>
    </source>
</evidence>